<feature type="compositionally biased region" description="Polar residues" evidence="1">
    <location>
        <begin position="456"/>
        <end position="476"/>
    </location>
</feature>
<evidence type="ECO:0000313" key="2">
    <source>
        <dbReference type="EMBL" id="RVW74562.1"/>
    </source>
</evidence>
<dbReference type="AlphaFoldDB" id="A0A438GQV7"/>
<proteinExistence type="predicted"/>
<feature type="region of interest" description="Disordered" evidence="1">
    <location>
        <begin position="513"/>
        <end position="542"/>
    </location>
</feature>
<dbReference type="EMBL" id="QGNW01000367">
    <property type="protein sequence ID" value="RVW74562.1"/>
    <property type="molecule type" value="Genomic_DNA"/>
</dbReference>
<accession>A0A438GQV7</accession>
<dbReference type="Proteomes" id="UP000288805">
    <property type="component" value="Unassembled WGS sequence"/>
</dbReference>
<reference evidence="2 3" key="1">
    <citation type="journal article" date="2018" name="PLoS Genet.">
        <title>Population sequencing reveals clonal diversity and ancestral inbreeding in the grapevine cultivar Chardonnay.</title>
        <authorList>
            <person name="Roach M.J."/>
            <person name="Johnson D.L."/>
            <person name="Bohlmann J."/>
            <person name="van Vuuren H.J."/>
            <person name="Jones S.J."/>
            <person name="Pretorius I.S."/>
            <person name="Schmidt S.A."/>
            <person name="Borneman A.R."/>
        </authorList>
    </citation>
    <scope>NUCLEOTIDE SEQUENCE [LARGE SCALE GENOMIC DNA]</scope>
    <source>
        <strain evidence="3">cv. Chardonnay</strain>
        <tissue evidence="2">Leaf</tissue>
    </source>
</reference>
<gene>
    <name evidence="2" type="ORF">CK203_050914</name>
</gene>
<sequence length="767" mass="85819">MGRTLKVLVERKTFWVSFEGEIGERWCSITKHSKGSVFVLGFEKEEVSWLIEQLTKAIEMKIFMGFNRKLRGKNRVHLLEVGFNEHGRYIRLSEFASRRKSTFLVIPEGDNGRGWELLKEALYSMLVVPSSGFDEKGRQSREGRNLHKLAGPLQRSFANVVREERPRRGGLVSVGRWARAVVCECHDDSVNWYEVGRAMARRLGHKGVVTVIPFAGGKGLFFVETLEEAVSLHESRFIGIKGGNTVLLRRWSPKENSEIEGNFKEGWIELRGLPFHLWSEVHLKKIMEQWGTVIEIDWRTLKIFDLSKARVRVVMKERLVLPALIEVVDGGWDFTVSVTVVGKEDGMQARKMADRLMEGRGGQKAGNDLWRTRGTKWTKEGNNWPPMFFNSKFKRLKAGGVGPKQVGKVKAQSNLVDEIWASKHLSRAQSFSKPRPMSENDVGWKREALGRGPIQQMGQESGGKQNSSRKGPSHQASHAAKGKAKVGYEDSELQRRDPTVMCGSKKLWNVLLPSSSESRQGNRSREEPVTVERSPTGSDSLSVEEVAEVGSLLFQGGPEEGTTPTEEIVEQRNTPRVPFMSKEKEKMRNIAIEEGGEGVKGFVGYSHSGSSVADHPSYHENSEKGLIFGEDCGLTKSPFDPDLSISAFHSQFPMKNRVLTENCLKRSDVGDHRLGYVGNPNHVEVESQMAGMNLMSECFNYDMSNSSSPHGVPTLGAVSKGDSDFSQMSGFQIEGLSPSKMAKVCEVLSSLDIKVYSRRKNRIAIGN</sequence>
<feature type="compositionally biased region" description="Basic and acidic residues" evidence="1">
    <location>
        <begin position="486"/>
        <end position="497"/>
    </location>
</feature>
<organism evidence="2 3">
    <name type="scientific">Vitis vinifera</name>
    <name type="common">Grape</name>
    <dbReference type="NCBI Taxonomy" id="29760"/>
    <lineage>
        <taxon>Eukaryota</taxon>
        <taxon>Viridiplantae</taxon>
        <taxon>Streptophyta</taxon>
        <taxon>Embryophyta</taxon>
        <taxon>Tracheophyta</taxon>
        <taxon>Spermatophyta</taxon>
        <taxon>Magnoliopsida</taxon>
        <taxon>eudicotyledons</taxon>
        <taxon>Gunneridae</taxon>
        <taxon>Pentapetalae</taxon>
        <taxon>rosids</taxon>
        <taxon>Vitales</taxon>
        <taxon>Vitaceae</taxon>
        <taxon>Viteae</taxon>
        <taxon>Vitis</taxon>
    </lineage>
</organism>
<dbReference type="Gene3D" id="3.10.450.700">
    <property type="match status" value="1"/>
</dbReference>
<evidence type="ECO:0000256" key="1">
    <source>
        <dbReference type="SAM" id="MobiDB-lite"/>
    </source>
</evidence>
<protein>
    <submittedName>
        <fullName evidence="2">Uncharacterized protein</fullName>
    </submittedName>
</protein>
<evidence type="ECO:0000313" key="3">
    <source>
        <dbReference type="Proteomes" id="UP000288805"/>
    </source>
</evidence>
<comment type="caution">
    <text evidence="2">The sequence shown here is derived from an EMBL/GenBank/DDBJ whole genome shotgun (WGS) entry which is preliminary data.</text>
</comment>
<name>A0A438GQV7_VITVI</name>
<feature type="region of interest" description="Disordered" evidence="1">
    <location>
        <begin position="450"/>
        <end position="497"/>
    </location>
</feature>